<name>A0A8G1EFN2_9EURY</name>
<accession>A0A8G1EFN2</accession>
<keyword evidence="1" id="KW-0805">Transcription regulation</keyword>
<evidence type="ECO:0000256" key="4">
    <source>
        <dbReference type="SAM" id="Phobius"/>
    </source>
</evidence>
<dbReference type="EMBL" id="CP037968">
    <property type="protein sequence ID" value="QYZ78314.1"/>
    <property type="molecule type" value="Genomic_DNA"/>
</dbReference>
<dbReference type="PANTHER" id="PTHR43132">
    <property type="entry name" value="ARSENICAL RESISTANCE OPERON REPRESSOR ARSR-RELATED"/>
    <property type="match status" value="1"/>
</dbReference>
<feature type="domain" description="HTH arsR-type" evidence="5">
    <location>
        <begin position="17"/>
        <end position="100"/>
    </location>
</feature>
<protein>
    <submittedName>
        <fullName evidence="6">ArsR family transcriptional regulator</fullName>
    </submittedName>
</protein>
<evidence type="ECO:0000256" key="3">
    <source>
        <dbReference type="ARBA" id="ARBA00023163"/>
    </source>
</evidence>
<organism evidence="6 7">
    <name type="scientific">Methanofollis formosanus</name>
    <dbReference type="NCBI Taxonomy" id="299308"/>
    <lineage>
        <taxon>Archaea</taxon>
        <taxon>Methanobacteriati</taxon>
        <taxon>Methanobacteriota</taxon>
        <taxon>Stenosarchaea group</taxon>
        <taxon>Methanomicrobia</taxon>
        <taxon>Methanomicrobiales</taxon>
        <taxon>Methanomicrobiaceae</taxon>
        <taxon>Methanofollis</taxon>
    </lineage>
</organism>
<evidence type="ECO:0000259" key="5">
    <source>
        <dbReference type="SMART" id="SM00418"/>
    </source>
</evidence>
<dbReference type="InterPro" id="IPR051011">
    <property type="entry name" value="Metal_resp_trans_reg"/>
</dbReference>
<dbReference type="InterPro" id="IPR011991">
    <property type="entry name" value="ArsR-like_HTH"/>
</dbReference>
<feature type="transmembrane region" description="Helical" evidence="4">
    <location>
        <begin position="108"/>
        <end position="130"/>
    </location>
</feature>
<dbReference type="KEGG" id="mfk:E2N92_02135"/>
<keyword evidence="4" id="KW-1133">Transmembrane helix</keyword>
<dbReference type="InterPro" id="IPR036390">
    <property type="entry name" value="WH_DNA-bd_sf"/>
</dbReference>
<dbReference type="AlphaFoldDB" id="A0A8G1EFN2"/>
<dbReference type="Proteomes" id="UP000826709">
    <property type="component" value="Chromosome"/>
</dbReference>
<proteinExistence type="predicted"/>
<sequence length="206" mass="22183">MSEEIVVLEPGDERAKKIAKAMASQTANDILGALKDGPRSAAEIAERLSIPITTLKYHIENLADAGLIEIVKTRWSTKGREVKVYGLTERLLIVAPPVKDIKSILLKYASLFGFVVVASLAAALLLPVLAPAPEVAPAMPRVMMAPEPADYGGGMEAMDEAGVAPGPVPDARVVAFFLGGAGVIALLLLYEIYLYFSYYRKREERA</sequence>
<dbReference type="RefSeq" id="WP_220682062.1">
    <property type="nucleotide sequence ID" value="NZ_CP037968.1"/>
</dbReference>
<dbReference type="GO" id="GO:0003700">
    <property type="term" value="F:DNA-binding transcription factor activity"/>
    <property type="evidence" value="ECO:0007669"/>
    <property type="project" value="InterPro"/>
</dbReference>
<dbReference type="Gene3D" id="1.10.10.10">
    <property type="entry name" value="Winged helix-like DNA-binding domain superfamily/Winged helix DNA-binding domain"/>
    <property type="match status" value="1"/>
</dbReference>
<dbReference type="OrthoDB" id="11368at2157"/>
<keyword evidence="2" id="KW-0238">DNA-binding</keyword>
<dbReference type="SMART" id="SM00418">
    <property type="entry name" value="HTH_ARSR"/>
    <property type="match status" value="1"/>
</dbReference>
<keyword evidence="4" id="KW-0472">Membrane</keyword>
<dbReference type="CDD" id="cd00090">
    <property type="entry name" value="HTH_ARSR"/>
    <property type="match status" value="1"/>
</dbReference>
<dbReference type="InterPro" id="IPR001845">
    <property type="entry name" value="HTH_ArsR_DNA-bd_dom"/>
</dbReference>
<dbReference type="InterPro" id="IPR036388">
    <property type="entry name" value="WH-like_DNA-bd_sf"/>
</dbReference>
<reference evidence="6" key="1">
    <citation type="journal article" date="2005" name="Int. J. Syst. Evol. Microbiol.">
        <title>Methanofollis formosanus sp. nov., isolated from a fish pond.</title>
        <authorList>
            <person name="Wu S.Y."/>
            <person name="Chen S.C."/>
            <person name="Lai M.C."/>
        </authorList>
    </citation>
    <scope>NUCLEOTIDE SEQUENCE</scope>
    <source>
        <strain evidence="6">ML15</strain>
    </source>
</reference>
<keyword evidence="3" id="KW-0804">Transcription</keyword>
<evidence type="ECO:0000256" key="1">
    <source>
        <dbReference type="ARBA" id="ARBA00023015"/>
    </source>
</evidence>
<dbReference type="GO" id="GO:0003677">
    <property type="term" value="F:DNA binding"/>
    <property type="evidence" value="ECO:0007669"/>
    <property type="project" value="UniProtKB-KW"/>
</dbReference>
<feature type="transmembrane region" description="Helical" evidence="4">
    <location>
        <begin position="173"/>
        <end position="196"/>
    </location>
</feature>
<keyword evidence="4" id="KW-0812">Transmembrane</keyword>
<evidence type="ECO:0000313" key="6">
    <source>
        <dbReference type="EMBL" id="QYZ78314.1"/>
    </source>
</evidence>
<dbReference type="PANTHER" id="PTHR43132:SF2">
    <property type="entry name" value="ARSENICAL RESISTANCE OPERON REPRESSOR ARSR-RELATED"/>
    <property type="match status" value="1"/>
</dbReference>
<evidence type="ECO:0000256" key="2">
    <source>
        <dbReference type="ARBA" id="ARBA00023125"/>
    </source>
</evidence>
<dbReference type="Pfam" id="PF12840">
    <property type="entry name" value="HTH_20"/>
    <property type="match status" value="1"/>
</dbReference>
<gene>
    <name evidence="6" type="ORF">E2N92_02135</name>
</gene>
<reference evidence="6" key="2">
    <citation type="submission" date="2019-03" db="EMBL/GenBank/DDBJ databases">
        <authorList>
            <person name="Chen S.-C."/>
            <person name="Wu S.-Y."/>
            <person name="Lai M.-C."/>
        </authorList>
    </citation>
    <scope>NUCLEOTIDE SEQUENCE</scope>
    <source>
        <strain evidence="6">ML15</strain>
    </source>
</reference>
<evidence type="ECO:0000313" key="7">
    <source>
        <dbReference type="Proteomes" id="UP000826709"/>
    </source>
</evidence>
<dbReference type="SUPFAM" id="SSF46785">
    <property type="entry name" value="Winged helix' DNA-binding domain"/>
    <property type="match status" value="1"/>
</dbReference>
<keyword evidence="7" id="KW-1185">Reference proteome</keyword>